<organism evidence="4 5">
    <name type="scientific">Branchiostoma lanceolatum</name>
    <name type="common">Common lancelet</name>
    <name type="synonym">Amphioxus lanceolatum</name>
    <dbReference type="NCBI Taxonomy" id="7740"/>
    <lineage>
        <taxon>Eukaryota</taxon>
        <taxon>Metazoa</taxon>
        <taxon>Chordata</taxon>
        <taxon>Cephalochordata</taxon>
        <taxon>Leptocardii</taxon>
        <taxon>Amphioxiformes</taxon>
        <taxon>Branchiostomatidae</taxon>
        <taxon>Branchiostoma</taxon>
    </lineage>
</organism>
<feature type="chain" id="PRO_5035477227" evidence="2">
    <location>
        <begin position="24"/>
        <end position="1429"/>
    </location>
</feature>
<dbReference type="InterPro" id="IPR033505">
    <property type="entry name" value="USPL1"/>
</dbReference>
<feature type="region of interest" description="Disordered" evidence="1">
    <location>
        <begin position="493"/>
        <end position="521"/>
    </location>
</feature>
<keyword evidence="5" id="KW-1185">Reference proteome</keyword>
<feature type="compositionally biased region" description="Polar residues" evidence="1">
    <location>
        <begin position="1164"/>
        <end position="1178"/>
    </location>
</feature>
<dbReference type="PANTHER" id="PTHR15294">
    <property type="entry name" value="RETINOVIN-RELATED"/>
    <property type="match status" value="1"/>
</dbReference>
<dbReference type="Gene3D" id="3.90.70.10">
    <property type="entry name" value="Cysteine proteinases"/>
    <property type="match status" value="1"/>
</dbReference>
<dbReference type="SUPFAM" id="SSF54001">
    <property type="entry name" value="Cysteine proteinases"/>
    <property type="match status" value="1"/>
</dbReference>
<dbReference type="GO" id="GO:0016926">
    <property type="term" value="P:protein desumoylation"/>
    <property type="evidence" value="ECO:0007669"/>
    <property type="project" value="TreeGrafter"/>
</dbReference>
<feature type="signal peptide" evidence="2">
    <location>
        <begin position="1"/>
        <end position="23"/>
    </location>
</feature>
<evidence type="ECO:0000313" key="5">
    <source>
        <dbReference type="Proteomes" id="UP000838412"/>
    </source>
</evidence>
<dbReference type="InterPro" id="IPR028889">
    <property type="entry name" value="USP"/>
</dbReference>
<protein>
    <submittedName>
        <fullName evidence="4">USPL1 protein</fullName>
    </submittedName>
</protein>
<name>A0A8J9Z5H4_BRALA</name>
<dbReference type="EMBL" id="OV696701">
    <property type="protein sequence ID" value="CAH1247535.1"/>
    <property type="molecule type" value="Genomic_DNA"/>
</dbReference>
<feature type="region of interest" description="Disordered" evidence="1">
    <location>
        <begin position="235"/>
        <end position="255"/>
    </location>
</feature>
<feature type="region of interest" description="Disordered" evidence="1">
    <location>
        <begin position="312"/>
        <end position="342"/>
    </location>
</feature>
<dbReference type="CDD" id="cd02257">
    <property type="entry name" value="Peptidase_C19"/>
    <property type="match status" value="1"/>
</dbReference>
<feature type="region of interest" description="Disordered" evidence="1">
    <location>
        <begin position="1052"/>
        <end position="1101"/>
    </location>
</feature>
<feature type="region of interest" description="Disordered" evidence="1">
    <location>
        <begin position="829"/>
        <end position="848"/>
    </location>
</feature>
<dbReference type="PANTHER" id="PTHR15294:SF3">
    <property type="entry name" value="SUMO-SPECIFIC ISOPEPTIDASE USPL1"/>
    <property type="match status" value="1"/>
</dbReference>
<dbReference type="GO" id="GO:0015030">
    <property type="term" value="C:Cajal body"/>
    <property type="evidence" value="ECO:0007669"/>
    <property type="project" value="TreeGrafter"/>
</dbReference>
<dbReference type="InterPro" id="IPR038765">
    <property type="entry name" value="Papain-like_cys_pep_sf"/>
</dbReference>
<keyword evidence="2" id="KW-0732">Signal</keyword>
<dbReference type="InterPro" id="IPR028890">
    <property type="entry name" value="Peptidase_C98"/>
</dbReference>
<feature type="compositionally biased region" description="Low complexity" evidence="1">
    <location>
        <begin position="329"/>
        <end position="342"/>
    </location>
</feature>
<feature type="region of interest" description="Disordered" evidence="1">
    <location>
        <begin position="736"/>
        <end position="770"/>
    </location>
</feature>
<feature type="compositionally biased region" description="Low complexity" evidence="1">
    <location>
        <begin position="1084"/>
        <end position="1098"/>
    </location>
</feature>
<evidence type="ECO:0000259" key="3">
    <source>
        <dbReference type="PROSITE" id="PS50235"/>
    </source>
</evidence>
<feature type="compositionally biased region" description="Low complexity" evidence="1">
    <location>
        <begin position="364"/>
        <end position="379"/>
    </location>
</feature>
<dbReference type="Pfam" id="PF15499">
    <property type="entry name" value="Peptidase_C98"/>
    <property type="match status" value="1"/>
</dbReference>
<dbReference type="OrthoDB" id="6160353at2759"/>
<feature type="region of interest" description="Disordered" evidence="1">
    <location>
        <begin position="1164"/>
        <end position="1187"/>
    </location>
</feature>
<proteinExistence type="predicted"/>
<reference evidence="4" key="1">
    <citation type="submission" date="2022-01" db="EMBL/GenBank/DDBJ databases">
        <authorList>
            <person name="Braso-Vives M."/>
        </authorList>
    </citation>
    <scope>NUCLEOTIDE SEQUENCE</scope>
</reference>
<accession>A0A8J9Z5H4</accession>
<gene>
    <name evidence="4" type="primary">USPL1</name>
    <name evidence="4" type="ORF">BLAG_LOCUS9166</name>
</gene>
<dbReference type="GO" id="GO:0030576">
    <property type="term" value="P:Cajal body organization"/>
    <property type="evidence" value="ECO:0007669"/>
    <property type="project" value="InterPro"/>
</dbReference>
<dbReference type="Proteomes" id="UP000838412">
    <property type="component" value="Chromosome 16"/>
</dbReference>
<evidence type="ECO:0000313" key="4">
    <source>
        <dbReference type="EMBL" id="CAH1247535.1"/>
    </source>
</evidence>
<feature type="region of interest" description="Disordered" evidence="1">
    <location>
        <begin position="359"/>
        <end position="379"/>
    </location>
</feature>
<evidence type="ECO:0000256" key="2">
    <source>
        <dbReference type="SAM" id="SignalP"/>
    </source>
</evidence>
<dbReference type="GO" id="GO:0032183">
    <property type="term" value="F:SUMO binding"/>
    <property type="evidence" value="ECO:0007669"/>
    <property type="project" value="InterPro"/>
</dbReference>
<feature type="compositionally biased region" description="Polar residues" evidence="1">
    <location>
        <begin position="242"/>
        <end position="255"/>
    </location>
</feature>
<feature type="region of interest" description="Disordered" evidence="1">
    <location>
        <begin position="986"/>
        <end position="1015"/>
    </location>
</feature>
<feature type="compositionally biased region" description="Polar residues" evidence="1">
    <location>
        <begin position="1003"/>
        <end position="1015"/>
    </location>
</feature>
<sequence>MFLFGGVWAHLLGLSFYKGMMSGDPVWCEQCQARGKRRQLVLYQWSSDEACYMCQDDDCTFPMGCTDMFKYTIVRNSEDLFSQRRKKRKSSLPPVTKTNHIAAPTPPIICDVSPPSLANGTFQAWKKPLPLKQGEGTKPNCASLSEQANGGLSLDAFLNRSATPKFAPYGEVKTASTATNEKIKLPLSPIESTDIFSQGLDSKDFMSMFSENGNALMGTSCSPCDWDLDLDDIFPPGDDSVPLSQGTATSPPVLSNSLTASDTTLLKQPLENIAPHLFTDSGSDCVVKLAENSVVGDSSTCQPPELENAAPHLQRDSREGSFVKQAQCSASPDSSRSQPSEPENIALHSLTDSLEDSFVKQAEHSPSTDSSSSQPSEPENMALHLHTDSAGDGAVKLAQYLAVPDSSKSQGIPPATKSAIIDDPISPLIEEDSTIQWTNAHSLCWLDAAMCILVHSRTLRDRLSQLNGNGESTVKTLHLAYQQAQELLANYQKARKTPSADQRSSEPRKSKSAKAGPTPNSEEMLCVERATEILHGVREKVFESLRPTLRCELGKNESPVFALPLLLRENSLIEDLFRMEYDWKFSCDKCGFIKSDRMTRVLPTFPSVTPDFSLLQACHLRSCFSCGAAEQKREMVFNRLPPFVMLHFVTGLSHNRLEELDCTYQDRQYRVSAVIRYKTQPDHFVAYIRDTQGNRWLQCDDLSHPVCRWQDTPPSIPPSQIHIIAWELQSNNLPSSNTLPSTSAETSTSRGSLLSDLGGSSVRSMRRNSTSSECSSLSSLQYNIDTVDLTTDVNLSGNLKNGSASSAATTEGTENTVRRLSGMDIQKGVVASTSPSGSSQASQQTVQTGVKQPAQFRVAAAKVQPSTAKTNVARNLFTEKPPSPPRMCLAPLPMGKALSPKSQSSQDTKLEHVSSQPNLSRAAPILRSPNSAFTVYNGCGPKKNTPTLVVPPAVNAFKPKSESTPKNPEKKTTFTADAFARQIASRAKVKEGRSKVAKPNTIRHLTQNASPSSPEIVNPSILNRFLRKPNVVAPQQTYPAVRRDVAKAAMPTNTTVSVSKGRKRALSTGTGPSKRTKVSALRNSTSTAPSSPALSTFSQKPYLQTDKQKTLTVSSSTSVSKRKISELLGNKKQFAGYQPRGMTSGTTLPEKRTKYAGQFAISNRQQALRSPQGSQKTKAISPGMQRKSAREVVKASSNVVQAMKTDLSLANKLITSNTSNPSQQDRGGNNVMYSYKQKGAQIKTTVENDVPKRTISEGATSLKTACSQSNEQLTPPGNKKRLSETMSELCEKLGLPTDNVKMDSTVEDNFFDSFFDGDKSMEDFEISPSKDLLCLVADDNVNDSEFCQKLSAIGSLPTDTSKATSPAKISDSNHNRVARRVTVSTEAKDSTVALVGKLSRTLQGSPASLQRKGHFTIAQLLKHRTVQTN</sequence>
<feature type="compositionally biased region" description="Low complexity" evidence="1">
    <location>
        <begin position="829"/>
        <end position="845"/>
    </location>
</feature>
<dbReference type="PROSITE" id="PS50235">
    <property type="entry name" value="USP_3"/>
    <property type="match status" value="1"/>
</dbReference>
<evidence type="ECO:0000256" key="1">
    <source>
        <dbReference type="SAM" id="MobiDB-lite"/>
    </source>
</evidence>
<feature type="domain" description="USP" evidence="3">
    <location>
        <begin position="435"/>
        <end position="729"/>
    </location>
</feature>